<dbReference type="CDD" id="cd00267">
    <property type="entry name" value="ABC_ATPase"/>
    <property type="match status" value="1"/>
</dbReference>
<dbReference type="RefSeq" id="WP_335734942.1">
    <property type="nucleotide sequence ID" value="NZ_JALAAR010000003.1"/>
</dbReference>
<dbReference type="Pfam" id="PF13304">
    <property type="entry name" value="AAA_21"/>
    <property type="match status" value="1"/>
</dbReference>
<protein>
    <submittedName>
        <fullName evidence="3">AAA family ATPase</fullName>
    </submittedName>
</protein>
<sequence length="587" mass="67904">MRLNKLTIGSSKDSPTHHFKNLKNVTIDFDQDHWVTVVIGWNGTGKSNVLEALATIFRDLIALKVRPSFAFKLRYRMGNGENLRSVYIDSDPDRGDVIQFFSGSEKDIDDVCKLTATQNLQLGYYVDAQVHNIALHPTLNRCRIHLSEFLKDDSSYLPRYVFSYYSGESSRMYEIFRPYLEKYDKKLRNGEDPGLKRLFYAMPVHSQFVLLAFLIQQSDVIREFLDQHLGLDREEGIESVLFVLRQPPWKSKAKDGDSRFWNARGVVSDFLSRLHDIAIAPVEVSRSVSTSIWNKKKLKFKYLFVKDIAALRQLVGKQSPAQFFRDLESTYVSELIEEVRIRVRLKKNDGSVTFRELSEGEQQLLTVLGLLRFTAEDESLFLLDEPDTHLNPRWSVDYISYLKQFIASGTRQEETSHILLTTHNPLAIAELDREQVQILRMQKSDEQRQIVACYPEMAPRGMGYAAIVTSDMFGIASSLDLPTQELLEKQRAFAAKDKLLRDEQLELDDINSQLDRLGFRFFHPDDEYSRYLRLRNDILIEHFKTDKPEALAKQVVQMPRTDRESLAKRLIGELVNELPSSNKGREK</sequence>
<evidence type="ECO:0000313" key="3">
    <source>
        <dbReference type="EMBL" id="MEH8016523.1"/>
    </source>
</evidence>
<evidence type="ECO:0000313" key="4">
    <source>
        <dbReference type="Proteomes" id="UP001375382"/>
    </source>
</evidence>
<keyword evidence="4" id="KW-1185">Reference proteome</keyword>
<dbReference type="PANTHER" id="PTHR43581:SF4">
    <property type="entry name" value="ATP_GTP PHOSPHATASE"/>
    <property type="match status" value="1"/>
</dbReference>
<dbReference type="InterPro" id="IPR027417">
    <property type="entry name" value="P-loop_NTPase"/>
</dbReference>
<name>A0ABU8C4D3_9GAMM</name>
<dbReference type="InterPro" id="IPR003959">
    <property type="entry name" value="ATPase_AAA_core"/>
</dbReference>
<dbReference type="SUPFAM" id="SSF52540">
    <property type="entry name" value="P-loop containing nucleoside triphosphate hydrolases"/>
    <property type="match status" value="1"/>
</dbReference>
<dbReference type="Pfam" id="PF13175">
    <property type="entry name" value="AAA_15"/>
    <property type="match status" value="1"/>
</dbReference>
<dbReference type="Gene3D" id="3.40.50.300">
    <property type="entry name" value="P-loop containing nucleotide triphosphate hydrolases"/>
    <property type="match status" value="2"/>
</dbReference>
<dbReference type="Proteomes" id="UP001375382">
    <property type="component" value="Unassembled WGS sequence"/>
</dbReference>
<accession>A0ABU8C4D3</accession>
<dbReference type="InterPro" id="IPR041685">
    <property type="entry name" value="AAA_GajA/Old/RecF-like"/>
</dbReference>
<feature type="domain" description="Endonuclease GajA/Old nuclease/RecF-like AAA" evidence="1">
    <location>
        <begin position="19"/>
        <end position="60"/>
    </location>
</feature>
<dbReference type="EMBL" id="JALAAR010000003">
    <property type="protein sequence ID" value="MEH8016523.1"/>
    <property type="molecule type" value="Genomic_DNA"/>
</dbReference>
<organism evidence="3 4">
    <name type="scientific">Rheinheimera muenzenbergensis</name>
    <dbReference type="NCBI Taxonomy" id="1193628"/>
    <lineage>
        <taxon>Bacteria</taxon>
        <taxon>Pseudomonadati</taxon>
        <taxon>Pseudomonadota</taxon>
        <taxon>Gammaproteobacteria</taxon>
        <taxon>Chromatiales</taxon>
        <taxon>Chromatiaceae</taxon>
        <taxon>Rheinheimera</taxon>
    </lineage>
</organism>
<proteinExistence type="predicted"/>
<comment type="caution">
    <text evidence="3">The sequence shown here is derived from an EMBL/GenBank/DDBJ whole genome shotgun (WGS) entry which is preliminary data.</text>
</comment>
<dbReference type="InterPro" id="IPR051396">
    <property type="entry name" value="Bact_Antivir_Def_Nuclease"/>
</dbReference>
<evidence type="ECO:0000259" key="1">
    <source>
        <dbReference type="Pfam" id="PF13175"/>
    </source>
</evidence>
<reference evidence="3 4" key="1">
    <citation type="journal article" date="2023" name="Ecotoxicol. Environ. Saf.">
        <title>Mercury remediation potential of mercury-resistant strain Rheinheimera metallidurans sp. nov. isolated from a municipal waste dumping site.</title>
        <authorList>
            <person name="Yadav V."/>
            <person name="Manjhi A."/>
            <person name="Vadakedath N."/>
        </authorList>
    </citation>
    <scope>NUCLEOTIDE SEQUENCE [LARGE SCALE GENOMIC DNA]</scope>
    <source>
        <strain evidence="3 4">E-49</strain>
    </source>
</reference>
<gene>
    <name evidence="3" type="ORF">MN202_04730</name>
</gene>
<dbReference type="PANTHER" id="PTHR43581">
    <property type="entry name" value="ATP/GTP PHOSPHATASE"/>
    <property type="match status" value="1"/>
</dbReference>
<evidence type="ECO:0000259" key="2">
    <source>
        <dbReference type="Pfam" id="PF13304"/>
    </source>
</evidence>
<feature type="domain" description="ATPase AAA-type core" evidence="2">
    <location>
        <begin position="306"/>
        <end position="428"/>
    </location>
</feature>